<gene>
    <name evidence="3" type="ORF">SAMN05661030_3624</name>
</gene>
<accession>A0A1I1T1Q8</accession>
<feature type="compositionally biased region" description="Basic and acidic residues" evidence="1">
    <location>
        <begin position="200"/>
        <end position="212"/>
    </location>
</feature>
<keyword evidence="2" id="KW-0812">Transmembrane</keyword>
<sequence length="233" mass="23617">MTALPPPVPSPAAGPQPVAGDLRPAAVRAGVPGLRGSRGDVRGAVVTAVVLAVLGLLAGLLWVWLAPRAQFTVTSDAGDVQVAGGGLVDPELFASDDGVYVLLLGGLGLLAGVAGWLRRRRRGVVTLVGLAVGMLAASVAAWQLGALLGRGPSREQLTTVGTEVTTALDLNMLAALAVGPFCAVLVYVVCTVLVSSDDLGRDEPEPAVHPEQGHPQGAYRPEPAGQAGPAIRE</sequence>
<evidence type="ECO:0000313" key="4">
    <source>
        <dbReference type="Proteomes" id="UP000199022"/>
    </source>
</evidence>
<dbReference type="STRING" id="1225127.SAMN05661030_3624"/>
<keyword evidence="2" id="KW-1133">Transmembrane helix</keyword>
<keyword evidence="4" id="KW-1185">Reference proteome</keyword>
<reference evidence="4" key="1">
    <citation type="submission" date="2016-10" db="EMBL/GenBank/DDBJ databases">
        <authorList>
            <person name="Varghese N."/>
            <person name="Submissions S."/>
        </authorList>
    </citation>
    <scope>NUCLEOTIDE SEQUENCE [LARGE SCALE GENOMIC DNA]</scope>
    <source>
        <strain evidence="4">DSM 45962</strain>
    </source>
</reference>
<feature type="transmembrane region" description="Helical" evidence="2">
    <location>
        <begin position="98"/>
        <end position="117"/>
    </location>
</feature>
<dbReference type="Pfam" id="PF10821">
    <property type="entry name" value="DUF2567"/>
    <property type="match status" value="1"/>
</dbReference>
<dbReference type="NCBIfam" id="TIGR01167">
    <property type="entry name" value="LPXTG_anchor"/>
    <property type="match status" value="1"/>
</dbReference>
<keyword evidence="2" id="KW-0472">Membrane</keyword>
<evidence type="ECO:0000256" key="2">
    <source>
        <dbReference type="SAM" id="Phobius"/>
    </source>
</evidence>
<dbReference type="EMBL" id="FOMD01000004">
    <property type="protein sequence ID" value="SFD52629.1"/>
    <property type="molecule type" value="Genomic_DNA"/>
</dbReference>
<name>A0A1I1T1Q8_9ACTN</name>
<protein>
    <submittedName>
        <fullName evidence="3">LPXTG-motif cell wall anchor domain-containing protein</fullName>
    </submittedName>
</protein>
<evidence type="ECO:0000256" key="1">
    <source>
        <dbReference type="SAM" id="MobiDB-lite"/>
    </source>
</evidence>
<feature type="region of interest" description="Disordered" evidence="1">
    <location>
        <begin position="200"/>
        <end position="233"/>
    </location>
</feature>
<evidence type="ECO:0000313" key="3">
    <source>
        <dbReference type="EMBL" id="SFD52629.1"/>
    </source>
</evidence>
<feature type="transmembrane region" description="Helical" evidence="2">
    <location>
        <begin position="44"/>
        <end position="65"/>
    </location>
</feature>
<proteinExistence type="predicted"/>
<dbReference type="RefSeq" id="WP_165629007.1">
    <property type="nucleotide sequence ID" value="NZ_BNAC01000005.1"/>
</dbReference>
<dbReference type="AlphaFoldDB" id="A0A1I1T1Q8"/>
<dbReference type="InterPro" id="IPR021213">
    <property type="entry name" value="DUF2567"/>
</dbReference>
<dbReference type="Proteomes" id="UP000199022">
    <property type="component" value="Unassembled WGS sequence"/>
</dbReference>
<organism evidence="3 4">
    <name type="scientific">Klenkia taihuensis</name>
    <dbReference type="NCBI Taxonomy" id="1225127"/>
    <lineage>
        <taxon>Bacteria</taxon>
        <taxon>Bacillati</taxon>
        <taxon>Actinomycetota</taxon>
        <taxon>Actinomycetes</taxon>
        <taxon>Geodermatophilales</taxon>
        <taxon>Geodermatophilaceae</taxon>
        <taxon>Klenkia</taxon>
    </lineage>
</organism>
<feature type="transmembrane region" description="Helical" evidence="2">
    <location>
        <begin position="124"/>
        <end position="144"/>
    </location>
</feature>
<feature type="transmembrane region" description="Helical" evidence="2">
    <location>
        <begin position="172"/>
        <end position="194"/>
    </location>
</feature>